<comment type="caution">
    <text evidence="1">The sequence shown here is derived from an EMBL/GenBank/DDBJ whole genome shotgun (WGS) entry which is preliminary data.</text>
</comment>
<evidence type="ECO:0000313" key="1">
    <source>
        <dbReference type="EMBL" id="KAK7601452.1"/>
    </source>
</evidence>
<dbReference type="AlphaFoldDB" id="A0AAN9TPF8"/>
<dbReference type="EMBL" id="JBBCAQ010000010">
    <property type="protein sequence ID" value="KAK7601452.1"/>
    <property type="molecule type" value="Genomic_DNA"/>
</dbReference>
<protein>
    <submittedName>
        <fullName evidence="1">Uncharacterized protein</fullName>
    </submittedName>
</protein>
<proteinExistence type="predicted"/>
<accession>A0AAN9TPF8</accession>
<name>A0AAN9TPF8_9HEMI</name>
<sequence>MVGARCVERKATWRRCHQDFLVQQDETRSDPEHTYPSRTVGADRCACAAAAAVGEAARKSAQKVFTRYDDSPVYS</sequence>
<reference evidence="1 2" key="1">
    <citation type="submission" date="2024-03" db="EMBL/GenBank/DDBJ databases">
        <title>Adaptation during the transition from Ophiocordyceps entomopathogen to insect associate is accompanied by gene loss and intensified selection.</title>
        <authorList>
            <person name="Ward C.M."/>
            <person name="Onetto C.A."/>
            <person name="Borneman A.R."/>
        </authorList>
    </citation>
    <scope>NUCLEOTIDE SEQUENCE [LARGE SCALE GENOMIC DNA]</scope>
    <source>
        <strain evidence="1">AWRI1</strain>
        <tissue evidence="1">Single Adult Female</tissue>
    </source>
</reference>
<organism evidence="1 2">
    <name type="scientific">Parthenolecanium corni</name>
    <dbReference type="NCBI Taxonomy" id="536013"/>
    <lineage>
        <taxon>Eukaryota</taxon>
        <taxon>Metazoa</taxon>
        <taxon>Ecdysozoa</taxon>
        <taxon>Arthropoda</taxon>
        <taxon>Hexapoda</taxon>
        <taxon>Insecta</taxon>
        <taxon>Pterygota</taxon>
        <taxon>Neoptera</taxon>
        <taxon>Paraneoptera</taxon>
        <taxon>Hemiptera</taxon>
        <taxon>Sternorrhyncha</taxon>
        <taxon>Coccoidea</taxon>
        <taxon>Coccidae</taxon>
        <taxon>Parthenolecanium</taxon>
    </lineage>
</organism>
<evidence type="ECO:0000313" key="2">
    <source>
        <dbReference type="Proteomes" id="UP001367676"/>
    </source>
</evidence>
<dbReference type="Proteomes" id="UP001367676">
    <property type="component" value="Unassembled WGS sequence"/>
</dbReference>
<gene>
    <name evidence="1" type="ORF">V9T40_008893</name>
</gene>
<keyword evidence="2" id="KW-1185">Reference proteome</keyword>